<protein>
    <submittedName>
        <fullName evidence="1">DNA primase</fullName>
    </submittedName>
</protein>
<gene>
    <name evidence="1" type="ORF">DT376_08395</name>
</gene>
<dbReference type="Proteomes" id="UP000253594">
    <property type="component" value="Unassembled WGS sequence"/>
</dbReference>
<accession>A0A367MCP6</accession>
<sequence length="61" mass="7252">MSVRNIAKRYAEKQLTGAEALAELKEKDLLGEALMTLLVDHFEQRWEREQSLPDEYRTEDW</sequence>
<name>A0A367MCP6_PSEAI</name>
<proteinExistence type="predicted"/>
<evidence type="ECO:0000313" key="2">
    <source>
        <dbReference type="Proteomes" id="UP000253594"/>
    </source>
</evidence>
<dbReference type="RefSeq" id="WP_033941752.1">
    <property type="nucleotide sequence ID" value="NZ_CAADLH010000319.1"/>
</dbReference>
<organism evidence="1 2">
    <name type="scientific">Pseudomonas aeruginosa</name>
    <dbReference type="NCBI Taxonomy" id="287"/>
    <lineage>
        <taxon>Bacteria</taxon>
        <taxon>Pseudomonadati</taxon>
        <taxon>Pseudomonadota</taxon>
        <taxon>Gammaproteobacteria</taxon>
        <taxon>Pseudomonadales</taxon>
        <taxon>Pseudomonadaceae</taxon>
        <taxon>Pseudomonas</taxon>
    </lineage>
</organism>
<comment type="caution">
    <text evidence="1">The sequence shown here is derived from an EMBL/GenBank/DDBJ whole genome shotgun (WGS) entry which is preliminary data.</text>
</comment>
<dbReference type="AlphaFoldDB" id="A0A367MCP6"/>
<evidence type="ECO:0000313" key="1">
    <source>
        <dbReference type="EMBL" id="RCI75295.1"/>
    </source>
</evidence>
<dbReference type="EMBL" id="QORE01000198">
    <property type="protein sequence ID" value="RCI75295.1"/>
    <property type="molecule type" value="Genomic_DNA"/>
</dbReference>
<reference evidence="1 2" key="1">
    <citation type="submission" date="2018-07" db="EMBL/GenBank/DDBJ databases">
        <title>Mechanisms of high-level aminoglycoside resistance among Gram-negative pathogens in Brazil.</title>
        <authorList>
            <person name="Ballaben A.S."/>
            <person name="Darini A.L.C."/>
            <person name="Doi Y."/>
        </authorList>
    </citation>
    <scope>NUCLEOTIDE SEQUENCE [LARGE SCALE GENOMIC DNA]</scope>
    <source>
        <strain evidence="1 2">B2-305</strain>
    </source>
</reference>